<comment type="caution">
    <text evidence="2">The sequence shown here is derived from an EMBL/GenBank/DDBJ whole genome shotgun (WGS) entry which is preliminary data.</text>
</comment>
<dbReference type="GeneID" id="300655606"/>
<dbReference type="NCBIfam" id="TIGR02391">
    <property type="entry name" value="hypoth_ymh"/>
    <property type="match status" value="1"/>
</dbReference>
<evidence type="ECO:0000313" key="3">
    <source>
        <dbReference type="Proteomes" id="UP000470384"/>
    </source>
</evidence>
<dbReference type="Pfam" id="PF09509">
    <property type="entry name" value="Hypoth_Ymh"/>
    <property type="match status" value="1"/>
</dbReference>
<name>A0A845Q8G6_9HYPH</name>
<evidence type="ECO:0000313" key="2">
    <source>
        <dbReference type="EMBL" id="NBG94737.1"/>
    </source>
</evidence>
<proteinExistence type="predicted"/>
<dbReference type="OrthoDB" id="5195054at2"/>
<dbReference type="RefSeq" id="WP_160586827.1">
    <property type="nucleotide sequence ID" value="NZ_BMHN01000001.1"/>
</dbReference>
<dbReference type="InterPro" id="IPR012654">
    <property type="entry name" value="CHP02391"/>
</dbReference>
<dbReference type="AlphaFoldDB" id="A0A845Q8G6"/>
<dbReference type="Proteomes" id="UP000470384">
    <property type="component" value="Unassembled WGS sequence"/>
</dbReference>
<dbReference type="EMBL" id="WXYQ01000003">
    <property type="protein sequence ID" value="NBG94737.1"/>
    <property type="molecule type" value="Genomic_DNA"/>
</dbReference>
<keyword evidence="3" id="KW-1185">Reference proteome</keyword>
<organism evidence="2 3">
    <name type="scientific">Pyruvatibacter mobilis</name>
    <dbReference type="NCBI Taxonomy" id="1712261"/>
    <lineage>
        <taxon>Bacteria</taxon>
        <taxon>Pseudomonadati</taxon>
        <taxon>Pseudomonadota</taxon>
        <taxon>Alphaproteobacteria</taxon>
        <taxon>Hyphomicrobiales</taxon>
        <taxon>Parvibaculaceae</taxon>
        <taxon>Pyruvatibacter</taxon>
    </lineage>
</organism>
<gene>
    <name evidence="2" type="ORF">GTQ45_03220</name>
</gene>
<sequence length="243" mass="27315">MTTWLDEHFKDLEAAAHANHEELAWVMLKHLVSNEKKGQTACLTNLINDLEREYRSHGHSEDLMVAISEAWSWLVSECLIVPDPRQASTGIWYRPARRARKAAEEATLEAYIRSSALPAELLHPRIQERALPIFRQGDFDTAVFCAFKQVEVAVREACGYSESDFGRPMMRKAFAKIDGPLTDANMPVAEQESLAELFAGAIGSYKNPSSHRTVTIIEASEAAEMIFLASHLMRIVDARTDKQ</sequence>
<accession>A0A845Q8G6</accession>
<reference evidence="2 3" key="1">
    <citation type="journal article" date="2016" name="Int. J. Syst. Evol. Microbiol.">
        <title>Pyruvatibacter mobilis gen. nov., sp. nov., a marine bacterium from the culture broth of Picochlorum sp. 122.</title>
        <authorList>
            <person name="Wang G."/>
            <person name="Tang M."/>
            <person name="Wu H."/>
            <person name="Dai S."/>
            <person name="Li T."/>
            <person name="Chen C."/>
            <person name="He H."/>
            <person name="Fan J."/>
            <person name="Xiang W."/>
            <person name="Li X."/>
        </authorList>
    </citation>
    <scope>NUCLEOTIDE SEQUENCE [LARGE SCALE GENOMIC DNA]</scope>
    <source>
        <strain evidence="2 3">GYP-11</strain>
    </source>
</reference>
<evidence type="ECO:0000259" key="1">
    <source>
        <dbReference type="Pfam" id="PF09509"/>
    </source>
</evidence>
<protein>
    <submittedName>
        <fullName evidence="2">TIGR02391 family protein</fullName>
    </submittedName>
</protein>
<feature type="domain" description="Conserved hypothetical protein CHP02391" evidence="1">
    <location>
        <begin position="122"/>
        <end position="235"/>
    </location>
</feature>